<sequence>MKKTLLALCAAATLAVSAVAVPAPAQAQRGVAAGVAAGLIGGAIVGGAIASQNGYYGPGYGYYAPGPAYVAEPGYGPDCFWQRQRFWDGYTWRVRRVRVCD</sequence>
<accession>A0A1H5H6Y3</accession>
<name>A0A1H5H6Y3_9BRAD</name>
<feature type="chain" id="PRO_5011691235" description="PXPV repeat-containing protein" evidence="2">
    <location>
        <begin position="28"/>
        <end position="101"/>
    </location>
</feature>
<protein>
    <recommendedName>
        <fullName evidence="5">PXPV repeat-containing protein</fullName>
    </recommendedName>
</protein>
<evidence type="ECO:0000313" key="4">
    <source>
        <dbReference type="Proteomes" id="UP000198992"/>
    </source>
</evidence>
<evidence type="ECO:0000256" key="2">
    <source>
        <dbReference type="SAM" id="SignalP"/>
    </source>
</evidence>
<evidence type="ECO:0008006" key="5">
    <source>
        <dbReference type="Google" id="ProtNLM"/>
    </source>
</evidence>
<dbReference type="AlphaFoldDB" id="A0A1H5H6Y3"/>
<gene>
    <name evidence="3" type="ORF">SAMN05444164_7380</name>
</gene>
<evidence type="ECO:0000313" key="3">
    <source>
        <dbReference type="EMBL" id="SEE23680.1"/>
    </source>
</evidence>
<dbReference type="EMBL" id="FNTH01000001">
    <property type="protein sequence ID" value="SEE23680.1"/>
    <property type="molecule type" value="Genomic_DNA"/>
</dbReference>
<reference evidence="3 4" key="1">
    <citation type="submission" date="2016-10" db="EMBL/GenBank/DDBJ databases">
        <authorList>
            <person name="de Groot N.N."/>
        </authorList>
    </citation>
    <scope>NUCLEOTIDE SEQUENCE [LARGE SCALE GENOMIC DNA]</scope>
    <source>
        <strain evidence="3 4">MT12</strain>
    </source>
</reference>
<keyword evidence="1" id="KW-1133">Transmembrane helix</keyword>
<keyword evidence="1" id="KW-0812">Transmembrane</keyword>
<organism evidence="3 4">
    <name type="scientific">Bradyrhizobium erythrophlei</name>
    <dbReference type="NCBI Taxonomy" id="1437360"/>
    <lineage>
        <taxon>Bacteria</taxon>
        <taxon>Pseudomonadati</taxon>
        <taxon>Pseudomonadota</taxon>
        <taxon>Alphaproteobacteria</taxon>
        <taxon>Hyphomicrobiales</taxon>
        <taxon>Nitrobacteraceae</taxon>
        <taxon>Bradyrhizobium</taxon>
    </lineage>
</organism>
<keyword evidence="1" id="KW-0472">Membrane</keyword>
<evidence type="ECO:0000256" key="1">
    <source>
        <dbReference type="SAM" id="Phobius"/>
    </source>
</evidence>
<dbReference type="RefSeq" id="WP_050422015.1">
    <property type="nucleotide sequence ID" value="NZ_FNTH01000001.1"/>
</dbReference>
<feature type="signal peptide" evidence="2">
    <location>
        <begin position="1"/>
        <end position="27"/>
    </location>
</feature>
<proteinExistence type="predicted"/>
<dbReference type="Proteomes" id="UP000198992">
    <property type="component" value="Unassembled WGS sequence"/>
</dbReference>
<feature type="transmembrane region" description="Helical" evidence="1">
    <location>
        <begin position="30"/>
        <end position="50"/>
    </location>
</feature>
<keyword evidence="2" id="KW-0732">Signal</keyword>